<accession>A0A918P1I4</accession>
<feature type="compositionally biased region" description="Basic and acidic residues" evidence="1">
    <location>
        <begin position="1"/>
        <end position="13"/>
    </location>
</feature>
<dbReference type="Proteomes" id="UP000619244">
    <property type="component" value="Unassembled WGS sequence"/>
</dbReference>
<feature type="region of interest" description="Disordered" evidence="1">
    <location>
        <begin position="1"/>
        <end position="20"/>
    </location>
</feature>
<reference evidence="2" key="1">
    <citation type="journal article" date="2014" name="Int. J. Syst. Evol. Microbiol.">
        <title>Complete genome sequence of Corynebacterium casei LMG S-19264T (=DSM 44701T), isolated from a smear-ripened cheese.</title>
        <authorList>
            <consortium name="US DOE Joint Genome Institute (JGI-PGF)"/>
            <person name="Walter F."/>
            <person name="Albersmeier A."/>
            <person name="Kalinowski J."/>
            <person name="Ruckert C."/>
        </authorList>
    </citation>
    <scope>NUCLEOTIDE SEQUENCE</scope>
    <source>
        <strain evidence="2">JCM 4790</strain>
    </source>
</reference>
<organism evidence="2 3">
    <name type="scientific">Streptomyces minutiscleroticus</name>
    <dbReference type="NCBI Taxonomy" id="68238"/>
    <lineage>
        <taxon>Bacteria</taxon>
        <taxon>Bacillati</taxon>
        <taxon>Actinomycetota</taxon>
        <taxon>Actinomycetes</taxon>
        <taxon>Kitasatosporales</taxon>
        <taxon>Streptomycetaceae</taxon>
        <taxon>Streptomyces</taxon>
    </lineage>
</organism>
<evidence type="ECO:0000313" key="2">
    <source>
        <dbReference type="EMBL" id="GGY12280.1"/>
    </source>
</evidence>
<dbReference type="AlphaFoldDB" id="A0A918P1I4"/>
<sequence length="87" mass="9191">MRGTSDRVSREASADVPYGAAASVPTTVGRGEWVSGIGVLQGVWSAPAVTDDATDRGPPGRSRLRAAARYSRLYFPAAEWGTGRRTP</sequence>
<evidence type="ECO:0000256" key="1">
    <source>
        <dbReference type="SAM" id="MobiDB-lite"/>
    </source>
</evidence>
<proteinExistence type="predicted"/>
<protein>
    <submittedName>
        <fullName evidence="2">Uncharacterized protein</fullName>
    </submittedName>
</protein>
<keyword evidence="3" id="KW-1185">Reference proteome</keyword>
<evidence type="ECO:0000313" key="3">
    <source>
        <dbReference type="Proteomes" id="UP000619244"/>
    </source>
</evidence>
<name>A0A918P1I4_9ACTN</name>
<comment type="caution">
    <text evidence="2">The sequence shown here is derived from an EMBL/GenBank/DDBJ whole genome shotgun (WGS) entry which is preliminary data.</text>
</comment>
<dbReference type="EMBL" id="BMVU01000083">
    <property type="protein sequence ID" value="GGY12280.1"/>
    <property type="molecule type" value="Genomic_DNA"/>
</dbReference>
<gene>
    <name evidence="2" type="ORF">GCM10010358_75830</name>
</gene>
<reference evidence="2" key="2">
    <citation type="submission" date="2020-09" db="EMBL/GenBank/DDBJ databases">
        <authorList>
            <person name="Sun Q."/>
            <person name="Ohkuma M."/>
        </authorList>
    </citation>
    <scope>NUCLEOTIDE SEQUENCE</scope>
    <source>
        <strain evidence="2">JCM 4790</strain>
    </source>
</reference>